<organism evidence="6 7">
    <name type="scientific">Onchocerca volvulus</name>
    <dbReference type="NCBI Taxonomy" id="6282"/>
    <lineage>
        <taxon>Eukaryota</taxon>
        <taxon>Metazoa</taxon>
        <taxon>Ecdysozoa</taxon>
        <taxon>Nematoda</taxon>
        <taxon>Chromadorea</taxon>
        <taxon>Rhabditida</taxon>
        <taxon>Spirurina</taxon>
        <taxon>Spiruromorpha</taxon>
        <taxon>Filarioidea</taxon>
        <taxon>Onchocercidae</taxon>
        <taxon>Onchocerca</taxon>
    </lineage>
</organism>
<feature type="chain" id="PRO_5009422268" description="Transthyretin-like family protein" evidence="5">
    <location>
        <begin position="20"/>
        <end position="142"/>
    </location>
</feature>
<keyword evidence="7" id="KW-1185">Reference proteome</keyword>
<dbReference type="Gene3D" id="2.60.40.3330">
    <property type="match status" value="1"/>
</dbReference>
<dbReference type="GO" id="GO:0009986">
    <property type="term" value="C:cell surface"/>
    <property type="evidence" value="ECO:0007669"/>
    <property type="project" value="InterPro"/>
</dbReference>
<name>A0A158N8J3_ONCVO</name>
<dbReference type="OMA" id="HNCIDDG"/>
<evidence type="ECO:0000256" key="1">
    <source>
        <dbReference type="ARBA" id="ARBA00004613"/>
    </source>
</evidence>
<dbReference type="EnsemblMetazoa" id="OVOC6112.1">
    <property type="protein sequence ID" value="OVOC6112.1"/>
    <property type="gene ID" value="WBGene00242921"/>
</dbReference>
<dbReference type="AlphaFoldDB" id="A0A158N8J3"/>
<keyword evidence="4 5" id="KW-0732">Signal</keyword>
<dbReference type="PANTHER" id="PTHR21700">
    <property type="entry name" value="TRANSTHYRETIN-LIKE FAMILY PROTEIN-RELATED"/>
    <property type="match status" value="1"/>
</dbReference>
<evidence type="ECO:0000313" key="7">
    <source>
        <dbReference type="Proteomes" id="UP000024404"/>
    </source>
</evidence>
<dbReference type="InterPro" id="IPR001534">
    <property type="entry name" value="Transthyretin-like"/>
</dbReference>
<evidence type="ECO:0000256" key="4">
    <source>
        <dbReference type="ARBA" id="ARBA00022729"/>
    </source>
</evidence>
<feature type="signal peptide" evidence="5">
    <location>
        <begin position="1"/>
        <end position="19"/>
    </location>
</feature>
<proteinExistence type="inferred from homology"/>
<sequence>MQFFLLFFTIFGIATFSMAVRQQAVAIKGKLLCGSAPARNVRVKLWDEDSGPDPDDLLDQGYTDEQGNFMLKGDTSELTVIDPVFKVYHDCDDKLKPGQRKIKFKIPASYISEGKTAKKTFDIGVLNLETIFPDEERELITS</sequence>
<comment type="subcellular location">
    <subcellularLocation>
        <location evidence="1">Secreted</location>
    </subcellularLocation>
</comment>
<reference evidence="7" key="1">
    <citation type="submission" date="2013-10" db="EMBL/GenBank/DDBJ databases">
        <title>Genome sequencing of Onchocerca volvulus.</title>
        <authorList>
            <person name="Cotton J."/>
            <person name="Tsai J."/>
            <person name="Stanley E."/>
            <person name="Tracey A."/>
            <person name="Holroyd N."/>
            <person name="Lustigman S."/>
            <person name="Berriman M."/>
        </authorList>
    </citation>
    <scope>NUCLEOTIDE SEQUENCE</scope>
</reference>
<evidence type="ECO:0008006" key="8">
    <source>
        <dbReference type="Google" id="ProtNLM"/>
    </source>
</evidence>
<dbReference type="InterPro" id="IPR038479">
    <property type="entry name" value="Transthyretin-like_sf"/>
</dbReference>
<evidence type="ECO:0000256" key="3">
    <source>
        <dbReference type="ARBA" id="ARBA00022525"/>
    </source>
</evidence>
<protein>
    <recommendedName>
        <fullName evidence="8">Transthyretin-like family protein</fullName>
    </recommendedName>
</protein>
<evidence type="ECO:0000313" key="6">
    <source>
        <dbReference type="EnsemblMetazoa" id="OVOC6112.1"/>
    </source>
</evidence>
<dbReference type="STRING" id="6282.A0A158N8J3"/>
<dbReference type="EnsemblMetazoa" id="OVOC6112.2">
    <property type="protein sequence ID" value="OVOC6112.2"/>
    <property type="gene ID" value="WBGene00242921"/>
</dbReference>
<evidence type="ECO:0000256" key="2">
    <source>
        <dbReference type="ARBA" id="ARBA00010112"/>
    </source>
</evidence>
<accession>A0A158N8J3</accession>
<keyword evidence="3" id="KW-0964">Secreted</keyword>
<evidence type="ECO:0000256" key="5">
    <source>
        <dbReference type="SAM" id="SignalP"/>
    </source>
</evidence>
<reference evidence="6" key="2">
    <citation type="submission" date="2016-04" db="UniProtKB">
        <authorList>
            <consortium name="EnsemblMetazoa"/>
        </authorList>
    </citation>
    <scope>IDENTIFICATION</scope>
</reference>
<dbReference type="GO" id="GO:0005576">
    <property type="term" value="C:extracellular region"/>
    <property type="evidence" value="ECO:0007669"/>
    <property type="project" value="UniProtKB-SubCell"/>
</dbReference>
<dbReference type="PANTHER" id="PTHR21700:SF118">
    <property type="entry name" value="TRANSTHYRETIN-LIKE FAMILY PROTEIN"/>
    <property type="match status" value="1"/>
</dbReference>
<dbReference type="EMBL" id="CMVM020000170">
    <property type="status" value="NOT_ANNOTATED_CDS"/>
    <property type="molecule type" value="Genomic_DNA"/>
</dbReference>
<dbReference type="Pfam" id="PF01060">
    <property type="entry name" value="TTR-52"/>
    <property type="match status" value="1"/>
</dbReference>
<comment type="similarity">
    <text evidence="2">Belongs to the nematode transthyretin-like family.</text>
</comment>
<dbReference type="Proteomes" id="UP000024404">
    <property type="component" value="Unassembled WGS sequence"/>
</dbReference>